<keyword evidence="2" id="KW-0488">Methylation</keyword>
<dbReference type="NCBIfam" id="TIGR02532">
    <property type="entry name" value="IV_pilin_GFxxxE"/>
    <property type="match status" value="1"/>
</dbReference>
<name>A0A1H6W8V3_9FIRM</name>
<dbReference type="InterPro" id="IPR000983">
    <property type="entry name" value="Bac_GSPG_pilin"/>
</dbReference>
<keyword evidence="8" id="KW-1185">Reference proteome</keyword>
<accession>A0A1H6W8V3</accession>
<dbReference type="EMBL" id="FNZK01000003">
    <property type="protein sequence ID" value="SEJ08715.1"/>
    <property type="molecule type" value="Genomic_DNA"/>
</dbReference>
<dbReference type="RefSeq" id="WP_091829437.1">
    <property type="nucleotide sequence ID" value="NZ_FNZK01000003.1"/>
</dbReference>
<reference evidence="7 8" key="1">
    <citation type="submission" date="2016-10" db="EMBL/GenBank/DDBJ databases">
        <authorList>
            <person name="de Groot N.N."/>
        </authorList>
    </citation>
    <scope>NUCLEOTIDE SEQUENCE [LARGE SCALE GENOMIC DNA]</scope>
    <source>
        <strain evidence="7 8">DSM 2179</strain>
    </source>
</reference>
<comment type="subcellular location">
    <subcellularLocation>
        <location evidence="1">Membrane</location>
        <topology evidence="1">Single-pass membrane protein</topology>
    </subcellularLocation>
</comment>
<dbReference type="GO" id="GO:0016020">
    <property type="term" value="C:membrane"/>
    <property type="evidence" value="ECO:0007669"/>
    <property type="project" value="UniProtKB-SubCell"/>
</dbReference>
<organism evidence="7 8">
    <name type="scientific">Propionispira arboris</name>
    <dbReference type="NCBI Taxonomy" id="84035"/>
    <lineage>
        <taxon>Bacteria</taxon>
        <taxon>Bacillati</taxon>
        <taxon>Bacillota</taxon>
        <taxon>Negativicutes</taxon>
        <taxon>Selenomonadales</taxon>
        <taxon>Selenomonadaceae</taxon>
        <taxon>Propionispira</taxon>
    </lineage>
</organism>
<feature type="transmembrane region" description="Helical" evidence="6">
    <location>
        <begin position="12"/>
        <end position="32"/>
    </location>
</feature>
<gene>
    <name evidence="7" type="ORF">SAMN05660742_103113</name>
</gene>
<dbReference type="GO" id="GO:0015628">
    <property type="term" value="P:protein secretion by the type II secretion system"/>
    <property type="evidence" value="ECO:0007669"/>
    <property type="project" value="InterPro"/>
</dbReference>
<evidence type="ECO:0000313" key="8">
    <source>
        <dbReference type="Proteomes" id="UP000199662"/>
    </source>
</evidence>
<dbReference type="PRINTS" id="PR00813">
    <property type="entry name" value="BCTERIALGSPG"/>
</dbReference>
<dbReference type="AlphaFoldDB" id="A0A1H6W8V3"/>
<proteinExistence type="predicted"/>
<evidence type="ECO:0000256" key="3">
    <source>
        <dbReference type="ARBA" id="ARBA00022692"/>
    </source>
</evidence>
<evidence type="ECO:0000256" key="4">
    <source>
        <dbReference type="ARBA" id="ARBA00022989"/>
    </source>
</evidence>
<dbReference type="Gene3D" id="3.30.700.10">
    <property type="entry name" value="Glycoprotein, Type 4 Pilin"/>
    <property type="match status" value="1"/>
</dbReference>
<dbReference type="InterPro" id="IPR045584">
    <property type="entry name" value="Pilin-like"/>
</dbReference>
<dbReference type="PANTHER" id="PTHR30093">
    <property type="entry name" value="GENERAL SECRETION PATHWAY PROTEIN G"/>
    <property type="match status" value="1"/>
</dbReference>
<evidence type="ECO:0000256" key="5">
    <source>
        <dbReference type="ARBA" id="ARBA00023136"/>
    </source>
</evidence>
<dbReference type="GO" id="GO:0015627">
    <property type="term" value="C:type II protein secretion system complex"/>
    <property type="evidence" value="ECO:0007669"/>
    <property type="project" value="InterPro"/>
</dbReference>
<dbReference type="Pfam" id="PF07963">
    <property type="entry name" value="N_methyl"/>
    <property type="match status" value="1"/>
</dbReference>
<evidence type="ECO:0000313" key="7">
    <source>
        <dbReference type="EMBL" id="SEJ08715.1"/>
    </source>
</evidence>
<evidence type="ECO:0000256" key="2">
    <source>
        <dbReference type="ARBA" id="ARBA00022481"/>
    </source>
</evidence>
<sequence>MFKYIKNNQNGFTLLELMIVIAIVSILSLIAIPKFNDAIAQANTARIQSDLQTIDTAIVMYQAQNGKYPSNIGTDLNSFITGADTLKAPKGFCFVKNGGTDGKVKIENTAYELNADGDHALCQGKMANEFGTT</sequence>
<evidence type="ECO:0000256" key="1">
    <source>
        <dbReference type="ARBA" id="ARBA00004167"/>
    </source>
</evidence>
<dbReference type="STRING" id="84035.SAMN05660742_103113"/>
<dbReference type="SUPFAM" id="SSF54523">
    <property type="entry name" value="Pili subunits"/>
    <property type="match status" value="1"/>
</dbReference>
<protein>
    <submittedName>
        <fullName evidence="7">General secretion pathway protein G</fullName>
    </submittedName>
</protein>
<keyword evidence="5 6" id="KW-0472">Membrane</keyword>
<dbReference type="PANTHER" id="PTHR30093:SF44">
    <property type="entry name" value="TYPE II SECRETION SYSTEM CORE PROTEIN G"/>
    <property type="match status" value="1"/>
</dbReference>
<dbReference type="InterPro" id="IPR012902">
    <property type="entry name" value="N_methyl_site"/>
</dbReference>
<dbReference type="Proteomes" id="UP000199662">
    <property type="component" value="Unassembled WGS sequence"/>
</dbReference>
<evidence type="ECO:0000256" key="6">
    <source>
        <dbReference type="SAM" id="Phobius"/>
    </source>
</evidence>
<keyword evidence="4 6" id="KW-1133">Transmembrane helix</keyword>
<keyword evidence="3 6" id="KW-0812">Transmembrane</keyword>